<dbReference type="EMBL" id="UHDK01000001">
    <property type="protein sequence ID" value="SUM33259.1"/>
    <property type="molecule type" value="Genomic_DNA"/>
</dbReference>
<organism evidence="2 3">
    <name type="scientific">Staphylococcus gallinarum</name>
    <dbReference type="NCBI Taxonomy" id="1293"/>
    <lineage>
        <taxon>Bacteria</taxon>
        <taxon>Bacillati</taxon>
        <taxon>Bacillota</taxon>
        <taxon>Bacilli</taxon>
        <taxon>Bacillales</taxon>
        <taxon>Staphylococcaceae</taxon>
        <taxon>Staphylococcus</taxon>
    </lineage>
</organism>
<dbReference type="AlphaFoldDB" id="A0A380FI23"/>
<name>A0A380FI23_STAGA</name>
<dbReference type="Proteomes" id="UP000255277">
    <property type="component" value="Unassembled WGS sequence"/>
</dbReference>
<reference evidence="2 3" key="1">
    <citation type="submission" date="2018-06" db="EMBL/GenBank/DDBJ databases">
        <authorList>
            <consortium name="Pathogen Informatics"/>
            <person name="Doyle S."/>
        </authorList>
    </citation>
    <scope>NUCLEOTIDE SEQUENCE [LARGE SCALE GENOMIC DNA]</scope>
    <source>
        <strain evidence="2 3">NCTC12195</strain>
    </source>
</reference>
<dbReference type="Pfam" id="PF03979">
    <property type="entry name" value="Sigma70_r1_1"/>
    <property type="match status" value="1"/>
</dbReference>
<evidence type="ECO:0000313" key="3">
    <source>
        <dbReference type="Proteomes" id="UP000255277"/>
    </source>
</evidence>
<dbReference type="InterPro" id="IPR007127">
    <property type="entry name" value="RNA_pol_sigma_70_r1_1"/>
</dbReference>
<dbReference type="GO" id="GO:0016987">
    <property type="term" value="F:sigma factor activity"/>
    <property type="evidence" value="ECO:0007669"/>
    <property type="project" value="InterPro"/>
</dbReference>
<proteinExistence type="predicted"/>
<protein>
    <submittedName>
        <fullName evidence="2">RNA polymerase sigma factor RpoD</fullName>
    </submittedName>
</protein>
<evidence type="ECO:0000313" key="2">
    <source>
        <dbReference type="EMBL" id="SUM33259.1"/>
    </source>
</evidence>
<accession>A0A380FI23</accession>
<evidence type="ECO:0000259" key="1">
    <source>
        <dbReference type="Pfam" id="PF03979"/>
    </source>
</evidence>
<dbReference type="Gene3D" id="1.10.220.120">
    <property type="entry name" value="Sigma-70 factor, region 1.1"/>
    <property type="match status" value="1"/>
</dbReference>
<dbReference type="GO" id="GO:0003677">
    <property type="term" value="F:DNA binding"/>
    <property type="evidence" value="ECO:0007669"/>
    <property type="project" value="InterPro"/>
</dbReference>
<dbReference type="InterPro" id="IPR042189">
    <property type="entry name" value="RNA_pol_sigma_70_r1_1_sf"/>
</dbReference>
<sequence length="85" mass="9831">MSGNRVKIKKQTIDPSLTIEDVKKQLIEKGKKEGHLSHEEIAEKMQNFEMDSDQMDEFFDQLTDNDISLVNEKDSSDTDEKLKSK</sequence>
<gene>
    <name evidence="2" type="primary">sigA_3</name>
    <name evidence="2" type="ORF">NCTC12195_02716</name>
</gene>
<feature type="domain" description="RNA polymerase sigma factor 70 region 1.1" evidence="1">
    <location>
        <begin position="24"/>
        <end position="79"/>
    </location>
</feature>